<keyword evidence="1" id="KW-0472">Membrane</keyword>
<feature type="signal peptide" evidence="2">
    <location>
        <begin position="1"/>
        <end position="25"/>
    </location>
</feature>
<dbReference type="OrthoDB" id="1056237at2759"/>
<dbReference type="Proteomes" id="UP000265566">
    <property type="component" value="Chromosome 5"/>
</dbReference>
<dbReference type="PANTHER" id="PTHR31414">
    <property type="entry name" value="TRANSMEMBRANE PROTEIN DDB_G0292058"/>
    <property type="match status" value="1"/>
</dbReference>
<evidence type="ECO:0000313" key="3">
    <source>
        <dbReference type="EMBL" id="RHN53919.1"/>
    </source>
</evidence>
<dbReference type="AlphaFoldDB" id="A0A396HKS5"/>
<dbReference type="PANTHER" id="PTHR31414:SF19">
    <property type="entry name" value="TRANSMEMBRANE PROTEIN"/>
    <property type="match status" value="1"/>
</dbReference>
<accession>A0A396HKS5</accession>
<sequence>MLYSTNYRLLFLLFLLFLISVPSFQHKCLASAESSIHGKTFKRPDPLRHFKDYNGEFDVRNKHYLASAAFTGVHGYAFAGVWLFFGVALGIFMIVRCLCGGSLSLPCLDHYYLHIFVLLLLLASLAIVASSFVLATSQKTIRRTEKLKDTVVGIGEEALGAINRVMRTTKQMQYLLLPYNPQICASLNSTTDDLRTNSRVIRRFIDKSEQSFNKAIDTLHTAHIVVLTVNLVTLVAALVLMLLHWRPGFIILILCLWILTSLCWFLTGFDYFLHTFANDACSAFEDFENNPQNSSLGSMLPCINDSFSGKLIAQIGSTIHTFIVELNSDVSLMYQLLGIGEENEELIGLVKICNPFSGPPNYSYSPHNCPRDAIRIGDLPKVLVRFTCHQDDTKEECRRNGRFLPQTSYNMAHAYSRSIQDMLDIYPDLQKLSKCAIVKNKAAEIVSHQCKPIRKSTKLLWASMMSLSIIMVVLVFTWVVETLRCWDKPLSTNTCFRTHTSR</sequence>
<name>A0A396HKS5_MEDTR</name>
<dbReference type="EMBL" id="PSQE01000005">
    <property type="protein sequence ID" value="RHN53919.1"/>
    <property type="molecule type" value="Genomic_DNA"/>
</dbReference>
<gene>
    <name evidence="3" type="ORF">MtrunA17_Chr5g0401081</name>
</gene>
<evidence type="ECO:0008006" key="5">
    <source>
        <dbReference type="Google" id="ProtNLM"/>
    </source>
</evidence>
<evidence type="ECO:0000256" key="1">
    <source>
        <dbReference type="SAM" id="Phobius"/>
    </source>
</evidence>
<feature type="transmembrane region" description="Helical" evidence="1">
    <location>
        <begin position="76"/>
        <end position="99"/>
    </location>
</feature>
<feature type="chain" id="PRO_5017321212" description="Transmembrane protein" evidence="2">
    <location>
        <begin position="26"/>
        <end position="502"/>
    </location>
</feature>
<reference evidence="4" key="1">
    <citation type="journal article" date="2018" name="Nat. Plants">
        <title>Whole-genome landscape of Medicago truncatula symbiotic genes.</title>
        <authorList>
            <person name="Pecrix Y."/>
            <person name="Staton S.E."/>
            <person name="Sallet E."/>
            <person name="Lelandais-Briere C."/>
            <person name="Moreau S."/>
            <person name="Carrere S."/>
            <person name="Blein T."/>
            <person name="Jardinaud M.F."/>
            <person name="Latrasse D."/>
            <person name="Zouine M."/>
            <person name="Zahm M."/>
            <person name="Kreplak J."/>
            <person name="Mayjonade B."/>
            <person name="Satge C."/>
            <person name="Perez M."/>
            <person name="Cauet S."/>
            <person name="Marande W."/>
            <person name="Chantry-Darmon C."/>
            <person name="Lopez-Roques C."/>
            <person name="Bouchez O."/>
            <person name="Berard A."/>
            <person name="Debelle F."/>
            <person name="Munos S."/>
            <person name="Bendahmane A."/>
            <person name="Berges H."/>
            <person name="Niebel A."/>
            <person name="Buitink J."/>
            <person name="Frugier F."/>
            <person name="Benhamed M."/>
            <person name="Crespi M."/>
            <person name="Gouzy J."/>
            <person name="Gamas P."/>
        </authorList>
    </citation>
    <scope>NUCLEOTIDE SEQUENCE [LARGE SCALE GENOMIC DNA]</scope>
    <source>
        <strain evidence="4">cv. Jemalong A17</strain>
    </source>
</reference>
<feature type="transmembrane region" description="Helical" evidence="1">
    <location>
        <begin position="459"/>
        <end position="480"/>
    </location>
</feature>
<keyword evidence="1" id="KW-0812">Transmembrane</keyword>
<evidence type="ECO:0000313" key="4">
    <source>
        <dbReference type="Proteomes" id="UP000265566"/>
    </source>
</evidence>
<keyword evidence="2" id="KW-0732">Signal</keyword>
<protein>
    <recommendedName>
        <fullName evidence="5">Transmembrane protein</fullName>
    </recommendedName>
</protein>
<dbReference type="InterPro" id="IPR040283">
    <property type="entry name" value="DDB_G0292058-like"/>
</dbReference>
<organism evidence="3 4">
    <name type="scientific">Medicago truncatula</name>
    <name type="common">Barrel medic</name>
    <name type="synonym">Medicago tribuloides</name>
    <dbReference type="NCBI Taxonomy" id="3880"/>
    <lineage>
        <taxon>Eukaryota</taxon>
        <taxon>Viridiplantae</taxon>
        <taxon>Streptophyta</taxon>
        <taxon>Embryophyta</taxon>
        <taxon>Tracheophyta</taxon>
        <taxon>Spermatophyta</taxon>
        <taxon>Magnoliopsida</taxon>
        <taxon>eudicotyledons</taxon>
        <taxon>Gunneridae</taxon>
        <taxon>Pentapetalae</taxon>
        <taxon>rosids</taxon>
        <taxon>fabids</taxon>
        <taxon>Fabales</taxon>
        <taxon>Fabaceae</taxon>
        <taxon>Papilionoideae</taxon>
        <taxon>50 kb inversion clade</taxon>
        <taxon>NPAAA clade</taxon>
        <taxon>Hologalegina</taxon>
        <taxon>IRL clade</taxon>
        <taxon>Trifolieae</taxon>
        <taxon>Medicago</taxon>
    </lineage>
</organism>
<keyword evidence="1" id="KW-1133">Transmembrane helix</keyword>
<feature type="transmembrane region" description="Helical" evidence="1">
    <location>
        <begin position="250"/>
        <end position="273"/>
    </location>
</feature>
<feature type="transmembrane region" description="Helical" evidence="1">
    <location>
        <begin position="222"/>
        <end position="243"/>
    </location>
</feature>
<proteinExistence type="predicted"/>
<evidence type="ECO:0000256" key="2">
    <source>
        <dbReference type="SAM" id="SignalP"/>
    </source>
</evidence>
<feature type="transmembrane region" description="Helical" evidence="1">
    <location>
        <begin position="111"/>
        <end position="135"/>
    </location>
</feature>
<comment type="caution">
    <text evidence="3">The sequence shown here is derived from an EMBL/GenBank/DDBJ whole genome shotgun (WGS) entry which is preliminary data.</text>
</comment>
<dbReference type="Gramene" id="rna28884">
    <property type="protein sequence ID" value="RHN53919.1"/>
    <property type="gene ID" value="gene28884"/>
</dbReference>